<reference evidence="1" key="1">
    <citation type="submission" date="2023-10" db="EMBL/GenBank/DDBJ databases">
        <title>Whole genome sequencing of actinobacterial strain Amycolatopsis sp. (BCA-696) identifies the underlying plant growth-promoting genes.</title>
        <authorList>
            <person name="Gandham P."/>
            <person name="Vadla N."/>
            <person name="Saji A."/>
            <person name="Srinivas V."/>
            <person name="Ruperao P."/>
            <person name="Selvanayagam S."/>
            <person name="Saxena R.K."/>
            <person name="Rathore A."/>
            <person name="Gopalakrishnan S."/>
            <person name="Thakur V."/>
        </authorList>
    </citation>
    <scope>NUCLEOTIDE SEQUENCE</scope>
    <source>
        <strain evidence="1">BCA-696</strain>
    </source>
</reference>
<keyword evidence="2" id="KW-1185">Reference proteome</keyword>
<dbReference type="Proteomes" id="UP001456344">
    <property type="component" value="Chromosome"/>
</dbReference>
<gene>
    <name evidence="1" type="ORF">LCL61_25000</name>
</gene>
<protein>
    <submittedName>
        <fullName evidence="1">MFS transporter</fullName>
    </submittedName>
</protein>
<sequence length="463" mass="49143">MTQVVIGAAVLSLLGFTSGLSRKRRSRSRRLRVDDCHPIHCHTVPVRMSPEPLQEEPNPHRTRSLNLWLSGVSLSLFGDSALWLVAALWVKSLTGSDGAAGMTFLAYLAPGIIAPLFGVVVDRVRRKRLVLTINLVLAPVTCLVLFATTSSDVWIIYTVLVITGFGTSLHNAAGGALLPRIAGPKGIGRANAKLRTLKEISRLFAPVVGTALFAASSVEAVVVINAATYLVAAVCVWLVDVDDPKPQYERGEPLVRQMTAGARFLWQCAPLRETAFTLVGVLAVFGLIQPTVFALVSNGLQLSVTFVGVLSSCQAVGAIVGGMVTVRMVDRLGARRLLLCGLLLYIAGHAALLIPVPISAIAGFVVIGGGIAPVIVGFYTQVQHLAPDRMLGRVSAVADSLISLPQAGFIALGSLTIGTIGHGPMLIFMVTVLVFSTLYYLSRLRATPTPEVLAPQPARMAKP</sequence>
<accession>A0ACD5BHM5</accession>
<organism evidence="1 2">
    <name type="scientific">Amycolatopsis coloradensis</name>
    <dbReference type="NCBI Taxonomy" id="76021"/>
    <lineage>
        <taxon>Bacteria</taxon>
        <taxon>Bacillati</taxon>
        <taxon>Actinomycetota</taxon>
        <taxon>Actinomycetes</taxon>
        <taxon>Pseudonocardiales</taxon>
        <taxon>Pseudonocardiaceae</taxon>
        <taxon>Amycolatopsis</taxon>
    </lineage>
</organism>
<proteinExistence type="predicted"/>
<dbReference type="EMBL" id="CP150484">
    <property type="protein sequence ID" value="WYW18805.1"/>
    <property type="molecule type" value="Genomic_DNA"/>
</dbReference>
<evidence type="ECO:0000313" key="1">
    <source>
        <dbReference type="EMBL" id="WYW18805.1"/>
    </source>
</evidence>
<evidence type="ECO:0000313" key="2">
    <source>
        <dbReference type="Proteomes" id="UP001456344"/>
    </source>
</evidence>
<name>A0ACD5BHM5_9PSEU</name>